<keyword evidence="2" id="KW-1185">Reference proteome</keyword>
<organism evidence="1 2">
    <name type="scientific">Chromobacterium indicum</name>
    <dbReference type="NCBI Taxonomy" id="3110228"/>
    <lineage>
        <taxon>Bacteria</taxon>
        <taxon>Pseudomonadati</taxon>
        <taxon>Pseudomonadota</taxon>
        <taxon>Betaproteobacteria</taxon>
        <taxon>Neisseriales</taxon>
        <taxon>Chromobacteriaceae</taxon>
        <taxon>Chromobacterium</taxon>
    </lineage>
</organism>
<proteinExistence type="predicted"/>
<name>A0ABV0CLW0_9NEIS</name>
<dbReference type="Pfam" id="PF11745">
    <property type="entry name" value="DUF3304"/>
    <property type="match status" value="1"/>
</dbReference>
<reference evidence="1 2" key="1">
    <citation type="submission" date="2023-12" db="EMBL/GenBank/DDBJ databases">
        <title>Chromobacterium sp. strain TRC.1.1.SA producing antimicrobial pigment.</title>
        <authorList>
            <person name="Verma N."/>
            <person name="Choksket S."/>
            <person name="Pinnaka A.K."/>
            <person name="Korpole S."/>
        </authorList>
    </citation>
    <scope>NUCLEOTIDE SEQUENCE [LARGE SCALE GENOMIC DNA]</scope>
    <source>
        <strain evidence="1 2">TRC1.1.SA</strain>
    </source>
</reference>
<dbReference type="Proteomes" id="UP001405405">
    <property type="component" value="Unassembled WGS sequence"/>
</dbReference>
<evidence type="ECO:0000313" key="2">
    <source>
        <dbReference type="Proteomes" id="UP001405405"/>
    </source>
</evidence>
<accession>A0ABV0CLW0</accession>
<evidence type="ECO:0000313" key="1">
    <source>
        <dbReference type="EMBL" id="MEN7431964.1"/>
    </source>
</evidence>
<gene>
    <name evidence="1" type="ORF">VA599_14510</name>
</gene>
<dbReference type="EMBL" id="JAYFSJ010000010">
    <property type="protein sequence ID" value="MEN7431964.1"/>
    <property type="molecule type" value="Genomic_DNA"/>
</dbReference>
<protein>
    <submittedName>
        <fullName evidence="1">DUF3304 domain-containing protein</fullName>
    </submittedName>
</protein>
<comment type="caution">
    <text evidence="1">The sequence shown here is derived from an EMBL/GenBank/DDBJ whole genome shotgun (WGS) entry which is preliminary data.</text>
</comment>
<dbReference type="RefSeq" id="WP_346789222.1">
    <property type="nucleotide sequence ID" value="NZ_JAYFSJ010000010.1"/>
</dbReference>
<sequence>MNAASAVSAIWRWAFLSMAGLMLSACAGIGGKPLGASMTAVNYTGQGYDWVAVAQPQTPEQAEAADMVSPYGGSGIMCCVNLPAKWRPGVQLVVQTKDETKAKTSAEWSRENIPLRLRFVEVPPYAEGDVGTAWVQLRPDDKIALVVSRYDPSSANWPGVVRGWPKPSLEYRRQLWDQEMRLLTKDFSDFQAKVRVDGADGEKYQDAIDSARKQINRLGKRP</sequence>
<dbReference type="InterPro" id="IPR021733">
    <property type="entry name" value="DUF3304"/>
</dbReference>